<protein>
    <submittedName>
        <fullName evidence="1">Uncharacterized protein</fullName>
    </submittedName>
</protein>
<name>A0AAE1P258_9EUCA</name>
<evidence type="ECO:0000313" key="1">
    <source>
        <dbReference type="EMBL" id="KAK4300083.1"/>
    </source>
</evidence>
<keyword evidence="2" id="KW-1185">Reference proteome</keyword>
<reference evidence="1" key="1">
    <citation type="submission" date="2023-11" db="EMBL/GenBank/DDBJ databases">
        <title>Genome assemblies of two species of porcelain crab, Petrolisthes cinctipes and Petrolisthes manimaculis (Anomura: Porcellanidae).</title>
        <authorList>
            <person name="Angst P."/>
        </authorList>
    </citation>
    <scope>NUCLEOTIDE SEQUENCE</scope>
    <source>
        <strain evidence="1">PB745_02</strain>
        <tissue evidence="1">Gill</tissue>
    </source>
</reference>
<dbReference type="Proteomes" id="UP001292094">
    <property type="component" value="Unassembled WGS sequence"/>
</dbReference>
<accession>A0AAE1P258</accession>
<feature type="non-terminal residue" evidence="1">
    <location>
        <position position="1"/>
    </location>
</feature>
<sequence>DEDEEEAQGPVRIAPLPTS</sequence>
<proteinExistence type="predicted"/>
<gene>
    <name evidence="1" type="ORF">Pmani_027693</name>
</gene>
<organism evidence="1 2">
    <name type="scientific">Petrolisthes manimaculis</name>
    <dbReference type="NCBI Taxonomy" id="1843537"/>
    <lineage>
        <taxon>Eukaryota</taxon>
        <taxon>Metazoa</taxon>
        <taxon>Ecdysozoa</taxon>
        <taxon>Arthropoda</taxon>
        <taxon>Crustacea</taxon>
        <taxon>Multicrustacea</taxon>
        <taxon>Malacostraca</taxon>
        <taxon>Eumalacostraca</taxon>
        <taxon>Eucarida</taxon>
        <taxon>Decapoda</taxon>
        <taxon>Pleocyemata</taxon>
        <taxon>Anomura</taxon>
        <taxon>Galatheoidea</taxon>
        <taxon>Porcellanidae</taxon>
        <taxon>Petrolisthes</taxon>
    </lineage>
</organism>
<dbReference type="AlphaFoldDB" id="A0AAE1P258"/>
<comment type="caution">
    <text evidence="1">The sequence shown here is derived from an EMBL/GenBank/DDBJ whole genome shotgun (WGS) entry which is preliminary data.</text>
</comment>
<evidence type="ECO:0000313" key="2">
    <source>
        <dbReference type="Proteomes" id="UP001292094"/>
    </source>
</evidence>
<dbReference type="EMBL" id="JAWZYT010003119">
    <property type="protein sequence ID" value="KAK4300083.1"/>
    <property type="molecule type" value="Genomic_DNA"/>
</dbReference>